<dbReference type="Gene3D" id="3.40.50.150">
    <property type="entry name" value="Vaccinia Virus protein VP39"/>
    <property type="match status" value="1"/>
</dbReference>
<dbReference type="RefSeq" id="WP_204840520.1">
    <property type="nucleotide sequence ID" value="NZ_JAFBCL010000001.1"/>
</dbReference>
<gene>
    <name evidence="2" type="ORF">JOE68_000274</name>
</gene>
<evidence type="ECO:0000313" key="2">
    <source>
        <dbReference type="EMBL" id="MBM7809409.1"/>
    </source>
</evidence>
<dbReference type="GO" id="GO:0008168">
    <property type="term" value="F:methyltransferase activity"/>
    <property type="evidence" value="ECO:0007669"/>
    <property type="project" value="UniProtKB-KW"/>
</dbReference>
<dbReference type="InterPro" id="IPR006764">
    <property type="entry name" value="SAM_dep_MeTrfase_SAV2177_type"/>
</dbReference>
<evidence type="ECO:0000313" key="3">
    <source>
        <dbReference type="Proteomes" id="UP001195724"/>
    </source>
</evidence>
<reference evidence="2 3" key="1">
    <citation type="submission" date="2021-01" db="EMBL/GenBank/DDBJ databases">
        <title>Sequencing the genomes of 1000 actinobacteria strains.</title>
        <authorList>
            <person name="Klenk H.-P."/>
        </authorList>
    </citation>
    <scope>NUCLEOTIDE SEQUENCE [LARGE SCALE GENOMIC DNA]</scope>
    <source>
        <strain evidence="2 3">DSM 44581</strain>
    </source>
</reference>
<dbReference type="PIRSF" id="PIRSF017393">
    <property type="entry name" value="MTase_SAV2177"/>
    <property type="match status" value="1"/>
</dbReference>
<name>A0ABS2RZI9_9PSEU</name>
<keyword evidence="2" id="KW-0808">Transferase</keyword>
<keyword evidence="2" id="KW-0489">Methyltransferase</keyword>
<evidence type="ECO:0000256" key="1">
    <source>
        <dbReference type="SAM" id="MobiDB-lite"/>
    </source>
</evidence>
<keyword evidence="3" id="KW-1185">Reference proteome</keyword>
<proteinExistence type="predicted"/>
<protein>
    <submittedName>
        <fullName evidence="2">SAM-dependent methyltransferase</fullName>
    </submittedName>
</protein>
<dbReference type="InterPro" id="IPR029063">
    <property type="entry name" value="SAM-dependent_MTases_sf"/>
</dbReference>
<comment type="caution">
    <text evidence="2">The sequence shown here is derived from an EMBL/GenBank/DDBJ whole genome shotgun (WGS) entry which is preliminary data.</text>
</comment>
<dbReference type="Pfam" id="PF04672">
    <property type="entry name" value="Methyltransf_19"/>
    <property type="match status" value="1"/>
</dbReference>
<feature type="region of interest" description="Disordered" evidence="1">
    <location>
        <begin position="249"/>
        <end position="274"/>
    </location>
</feature>
<dbReference type="Proteomes" id="UP001195724">
    <property type="component" value="Unassembled WGS sequence"/>
</dbReference>
<organism evidence="2 3">
    <name type="scientific">Saccharothrix algeriensis</name>
    <dbReference type="NCBI Taxonomy" id="173560"/>
    <lineage>
        <taxon>Bacteria</taxon>
        <taxon>Bacillati</taxon>
        <taxon>Actinomycetota</taxon>
        <taxon>Actinomycetes</taxon>
        <taxon>Pseudonocardiales</taxon>
        <taxon>Pseudonocardiaceae</taxon>
        <taxon>Saccharothrix</taxon>
    </lineage>
</organism>
<dbReference type="CDD" id="cd02440">
    <property type="entry name" value="AdoMet_MTases"/>
    <property type="match status" value="1"/>
</dbReference>
<dbReference type="GO" id="GO:0032259">
    <property type="term" value="P:methylation"/>
    <property type="evidence" value="ECO:0007669"/>
    <property type="project" value="UniProtKB-KW"/>
</dbReference>
<dbReference type="EMBL" id="JAFBCL010000001">
    <property type="protein sequence ID" value="MBM7809409.1"/>
    <property type="molecule type" value="Genomic_DNA"/>
</dbReference>
<sequence>MTDLDWLPRGTDVNVPSVARTYDYLLGGAHNLAVDREMGDRMLRVLPGARHLVRLNRAFLRRAVTHLVDSGITQFIDLGSGIPTAGNVHEVAPRAKVVYVDKDPVAVAHARLIVAGDERVAVVRADLRDPADVLSRPEVTGLLDLDRPVALLMLLVLHFSPDSEDPAGCVARYRDRLAPGSCLVISHATADRRVETMRAAAATVRRSNSRDNLVYRTRAEVTALFDGFELEEPGVTGCALWRPDGVGSVADDPDDNAQVYVGLGRKPRDRGPLT</sequence>
<dbReference type="SUPFAM" id="SSF53335">
    <property type="entry name" value="S-adenosyl-L-methionine-dependent methyltransferases"/>
    <property type="match status" value="1"/>
</dbReference>
<accession>A0ABS2RZI9</accession>